<dbReference type="Gene3D" id="1.10.10.60">
    <property type="entry name" value="Homeodomain-like"/>
    <property type="match status" value="1"/>
</dbReference>
<dbReference type="OrthoDB" id="6159439at2759"/>
<gene>
    <name evidence="15" type="ORF">CAUJ_LOCUS5035</name>
</gene>
<protein>
    <submittedName>
        <fullName evidence="15">Uncharacterized protein</fullName>
    </submittedName>
</protein>
<dbReference type="GO" id="GO:0005634">
    <property type="term" value="C:nucleus"/>
    <property type="evidence" value="ECO:0007669"/>
    <property type="project" value="UniProtKB-SubCell"/>
</dbReference>
<evidence type="ECO:0000256" key="2">
    <source>
        <dbReference type="ARBA" id="ARBA00022723"/>
    </source>
</evidence>
<dbReference type="FunFam" id="1.10.10.60:FF:000448">
    <property type="entry name" value="LIM/homeobox protein Lhx4"/>
    <property type="match status" value="1"/>
</dbReference>
<evidence type="ECO:0000313" key="15">
    <source>
        <dbReference type="EMBL" id="CAD6189116.1"/>
    </source>
</evidence>
<keyword evidence="6 9" id="KW-0238">DNA-binding</keyword>
<evidence type="ECO:0000256" key="9">
    <source>
        <dbReference type="PROSITE-ProRule" id="PRU00108"/>
    </source>
</evidence>
<evidence type="ECO:0000256" key="3">
    <source>
        <dbReference type="ARBA" id="ARBA00022737"/>
    </source>
</evidence>
<dbReference type="GO" id="GO:0000981">
    <property type="term" value="F:DNA-binding transcription factor activity, RNA polymerase II-specific"/>
    <property type="evidence" value="ECO:0007669"/>
    <property type="project" value="InterPro"/>
</dbReference>
<dbReference type="Gene3D" id="2.10.110.10">
    <property type="entry name" value="Cysteine Rich Protein"/>
    <property type="match status" value="1"/>
</dbReference>
<evidence type="ECO:0000256" key="8">
    <source>
        <dbReference type="ARBA" id="ARBA00023242"/>
    </source>
</evidence>
<dbReference type="InterPro" id="IPR001781">
    <property type="entry name" value="Znf_LIM"/>
</dbReference>
<dbReference type="Pfam" id="PF00412">
    <property type="entry name" value="LIM"/>
    <property type="match status" value="1"/>
</dbReference>
<keyword evidence="4 10" id="KW-0862">Zinc</keyword>
<dbReference type="GO" id="GO:0000977">
    <property type="term" value="F:RNA polymerase II transcription regulatory region sequence-specific DNA binding"/>
    <property type="evidence" value="ECO:0007669"/>
    <property type="project" value="TreeGrafter"/>
</dbReference>
<dbReference type="PANTHER" id="PTHR24208:SF166">
    <property type="entry name" value="LIM HOMEOBOX TRANSCRIPTION FACTOR 1 ALPHA, ISOFORM B"/>
    <property type="match status" value="1"/>
</dbReference>
<dbReference type="FunFam" id="2.10.110.10:FF:000136">
    <property type="entry name" value="LIM domain family"/>
    <property type="match status" value="1"/>
</dbReference>
<name>A0A8S1GYQ8_9PELO</name>
<dbReference type="PROSITE" id="PS50071">
    <property type="entry name" value="HOMEOBOX_2"/>
    <property type="match status" value="1"/>
</dbReference>
<dbReference type="GO" id="GO:0007409">
    <property type="term" value="P:axonogenesis"/>
    <property type="evidence" value="ECO:0007669"/>
    <property type="project" value="UniProtKB-ARBA"/>
</dbReference>
<dbReference type="AlphaFoldDB" id="A0A8S1GYQ8"/>
<dbReference type="PROSITE" id="PS50023">
    <property type="entry name" value="LIM_DOMAIN_2"/>
    <property type="match status" value="1"/>
</dbReference>
<dbReference type="InterPro" id="IPR009057">
    <property type="entry name" value="Homeodomain-like_sf"/>
</dbReference>
<dbReference type="SUPFAM" id="SSF46689">
    <property type="entry name" value="Homeodomain-like"/>
    <property type="match status" value="1"/>
</dbReference>
<evidence type="ECO:0000259" key="14">
    <source>
        <dbReference type="PROSITE" id="PS50071"/>
    </source>
</evidence>
<dbReference type="EMBL" id="CAJGYM010000010">
    <property type="protein sequence ID" value="CAD6189116.1"/>
    <property type="molecule type" value="Genomic_DNA"/>
</dbReference>
<dbReference type="Proteomes" id="UP000835052">
    <property type="component" value="Unassembled WGS sequence"/>
</dbReference>
<sequence>MNENVYSSNDWNIMRYHKENDQTRNILTSLYYRYQPKGYSFCVGHPVVNRKLPISEAGCHFEPLPKLFGKRCRRCMRTLGSMDIVQRCMNLTYHSHCFTCYYCNSPFNKGDEYHAIDGEIFCPHDYHHVQQLQSGEHVVNLYEDTHHESSRKTPKRPRTILNAQQRRQFKSAFEKSAKPCRKVREQLAKETGLSVRVVQVWFQNQRAKMKKMNRKEGESDSYKGSANGEERSAEDVHSSEDEGFPNDQIMHQDSPFLDMDSDECDLIKSSSLTNLSNPIQKLYHMTSSQIYFPYSS</sequence>
<feature type="region of interest" description="Disordered" evidence="12">
    <location>
        <begin position="208"/>
        <end position="256"/>
    </location>
</feature>
<dbReference type="GO" id="GO:0050877">
    <property type="term" value="P:nervous system process"/>
    <property type="evidence" value="ECO:0007669"/>
    <property type="project" value="UniProtKB-ARBA"/>
</dbReference>
<evidence type="ECO:0000256" key="4">
    <source>
        <dbReference type="ARBA" id="ARBA00022833"/>
    </source>
</evidence>
<proteinExistence type="predicted"/>
<evidence type="ECO:0000256" key="10">
    <source>
        <dbReference type="PROSITE-ProRule" id="PRU00125"/>
    </source>
</evidence>
<dbReference type="CDD" id="cd00086">
    <property type="entry name" value="homeodomain"/>
    <property type="match status" value="1"/>
</dbReference>
<comment type="subcellular location">
    <subcellularLocation>
        <location evidence="1 9 11">Nucleus</location>
    </subcellularLocation>
</comment>
<keyword evidence="3" id="KW-0677">Repeat</keyword>
<feature type="compositionally biased region" description="Basic and acidic residues" evidence="12">
    <location>
        <begin position="228"/>
        <end position="240"/>
    </location>
</feature>
<accession>A0A8S1GYQ8</accession>
<evidence type="ECO:0000256" key="6">
    <source>
        <dbReference type="ARBA" id="ARBA00023125"/>
    </source>
</evidence>
<keyword evidence="2 10" id="KW-0479">Metal-binding</keyword>
<evidence type="ECO:0000256" key="5">
    <source>
        <dbReference type="ARBA" id="ARBA00023038"/>
    </source>
</evidence>
<dbReference type="SMART" id="SM00132">
    <property type="entry name" value="LIM"/>
    <property type="match status" value="1"/>
</dbReference>
<comment type="caution">
    <text evidence="15">The sequence shown here is derived from an EMBL/GenBank/DDBJ whole genome shotgun (WGS) entry which is preliminary data.</text>
</comment>
<dbReference type="PANTHER" id="PTHR24208">
    <property type="entry name" value="LIM/HOMEOBOX PROTEIN LHX"/>
    <property type="match status" value="1"/>
</dbReference>
<evidence type="ECO:0000256" key="7">
    <source>
        <dbReference type="ARBA" id="ARBA00023155"/>
    </source>
</evidence>
<evidence type="ECO:0000256" key="12">
    <source>
        <dbReference type="SAM" id="MobiDB-lite"/>
    </source>
</evidence>
<dbReference type="InterPro" id="IPR050453">
    <property type="entry name" value="LIM_Homeobox_TF"/>
</dbReference>
<dbReference type="GO" id="GO:0046872">
    <property type="term" value="F:metal ion binding"/>
    <property type="evidence" value="ECO:0007669"/>
    <property type="project" value="UniProtKB-KW"/>
</dbReference>
<evidence type="ECO:0000256" key="11">
    <source>
        <dbReference type="RuleBase" id="RU000682"/>
    </source>
</evidence>
<dbReference type="SMART" id="SM00389">
    <property type="entry name" value="HOX"/>
    <property type="match status" value="1"/>
</dbReference>
<organism evidence="15 16">
    <name type="scientific">Caenorhabditis auriculariae</name>
    <dbReference type="NCBI Taxonomy" id="2777116"/>
    <lineage>
        <taxon>Eukaryota</taxon>
        <taxon>Metazoa</taxon>
        <taxon>Ecdysozoa</taxon>
        <taxon>Nematoda</taxon>
        <taxon>Chromadorea</taxon>
        <taxon>Rhabditida</taxon>
        <taxon>Rhabditina</taxon>
        <taxon>Rhabditomorpha</taxon>
        <taxon>Rhabditoidea</taxon>
        <taxon>Rhabditidae</taxon>
        <taxon>Peloderinae</taxon>
        <taxon>Caenorhabditis</taxon>
    </lineage>
</organism>
<feature type="domain" description="LIM zinc-binding" evidence="13">
    <location>
        <begin position="70"/>
        <end position="132"/>
    </location>
</feature>
<reference evidence="15" key="1">
    <citation type="submission" date="2020-10" db="EMBL/GenBank/DDBJ databases">
        <authorList>
            <person name="Kikuchi T."/>
        </authorList>
    </citation>
    <scope>NUCLEOTIDE SEQUENCE</scope>
    <source>
        <strain evidence="15">NKZ352</strain>
    </source>
</reference>
<feature type="domain" description="Homeobox" evidence="14">
    <location>
        <begin position="152"/>
        <end position="212"/>
    </location>
</feature>
<keyword evidence="5 10" id="KW-0440">LIM domain</keyword>
<dbReference type="PROSITE" id="PS00478">
    <property type="entry name" value="LIM_DOMAIN_1"/>
    <property type="match status" value="1"/>
</dbReference>
<keyword evidence="16" id="KW-1185">Reference proteome</keyword>
<dbReference type="GO" id="GO:0045944">
    <property type="term" value="P:positive regulation of transcription by RNA polymerase II"/>
    <property type="evidence" value="ECO:0007669"/>
    <property type="project" value="UniProtKB-ARBA"/>
</dbReference>
<keyword evidence="8 9" id="KW-0539">Nucleus</keyword>
<keyword evidence="7 9" id="KW-0371">Homeobox</keyword>
<evidence type="ECO:0000259" key="13">
    <source>
        <dbReference type="PROSITE" id="PS50023"/>
    </source>
</evidence>
<dbReference type="PROSITE" id="PS00027">
    <property type="entry name" value="HOMEOBOX_1"/>
    <property type="match status" value="1"/>
</dbReference>
<dbReference type="InterPro" id="IPR017970">
    <property type="entry name" value="Homeobox_CS"/>
</dbReference>
<dbReference type="Pfam" id="PF00046">
    <property type="entry name" value="Homeodomain"/>
    <property type="match status" value="1"/>
</dbReference>
<dbReference type="InterPro" id="IPR001356">
    <property type="entry name" value="HD"/>
</dbReference>
<evidence type="ECO:0000313" key="16">
    <source>
        <dbReference type="Proteomes" id="UP000835052"/>
    </source>
</evidence>
<evidence type="ECO:0000256" key="1">
    <source>
        <dbReference type="ARBA" id="ARBA00004123"/>
    </source>
</evidence>
<feature type="DNA-binding region" description="Homeobox" evidence="9">
    <location>
        <begin position="154"/>
        <end position="213"/>
    </location>
</feature>